<gene>
    <name evidence="1" type="ORF">EXU48_15480</name>
</gene>
<keyword evidence="2" id="KW-1185">Reference proteome</keyword>
<organism evidence="1 2">
    <name type="scientific">Occultella glacieicola</name>
    <dbReference type="NCBI Taxonomy" id="2518684"/>
    <lineage>
        <taxon>Bacteria</taxon>
        <taxon>Bacillati</taxon>
        <taxon>Actinomycetota</taxon>
        <taxon>Actinomycetes</taxon>
        <taxon>Micrococcales</taxon>
        <taxon>Ruaniaceae</taxon>
        <taxon>Occultella</taxon>
    </lineage>
</organism>
<protein>
    <submittedName>
        <fullName evidence="1">Uncharacterized protein</fullName>
    </submittedName>
</protein>
<dbReference type="Proteomes" id="UP000504882">
    <property type="component" value="Unassembled WGS sequence"/>
</dbReference>
<proteinExistence type="predicted"/>
<sequence length="124" mass="13368">MNALEPDEPAAGKVLDARLHLLDRQVLDPDDVPVATLADLDLEVAEDGTVTIGAMLFGGVFLARLAGGRPPRSLMHKVPWRDVVEVDQTIHLSVGADGLDATWVERWVRDHVIGRIPGAGHAPE</sequence>
<evidence type="ECO:0000313" key="1">
    <source>
        <dbReference type="EMBL" id="TDE91546.1"/>
    </source>
</evidence>
<name>A0ABY2E209_9MICO</name>
<evidence type="ECO:0000313" key="2">
    <source>
        <dbReference type="Proteomes" id="UP000504882"/>
    </source>
</evidence>
<dbReference type="EMBL" id="SMNA01000007">
    <property type="protein sequence ID" value="TDE91546.1"/>
    <property type="molecule type" value="Genomic_DNA"/>
</dbReference>
<dbReference type="RefSeq" id="WP_133108580.1">
    <property type="nucleotide sequence ID" value="NZ_SMNA01000007.1"/>
</dbReference>
<accession>A0ABY2E209</accession>
<comment type="caution">
    <text evidence="1">The sequence shown here is derived from an EMBL/GenBank/DDBJ whole genome shotgun (WGS) entry which is preliminary data.</text>
</comment>
<reference evidence="1 2" key="1">
    <citation type="submission" date="2019-03" db="EMBL/GenBank/DDBJ databases">
        <title>Genomic features of bacteria from cold environments.</title>
        <authorList>
            <person name="Shen L."/>
        </authorList>
    </citation>
    <scope>NUCLEOTIDE SEQUENCE [LARGE SCALE GENOMIC DNA]</scope>
    <source>
        <strain evidence="2">T3246-1</strain>
    </source>
</reference>